<comment type="caution">
    <text evidence="8">The sequence shown here is derived from an EMBL/GenBank/DDBJ whole genome shotgun (WGS) entry which is preliminary data.</text>
</comment>
<evidence type="ECO:0000313" key="9">
    <source>
        <dbReference type="Proteomes" id="UP000481043"/>
    </source>
</evidence>
<dbReference type="InterPro" id="IPR040026">
    <property type="entry name" value="FliD"/>
</dbReference>
<dbReference type="GO" id="GO:0071973">
    <property type="term" value="P:bacterial-type flagellum-dependent cell motility"/>
    <property type="evidence" value="ECO:0007669"/>
    <property type="project" value="TreeGrafter"/>
</dbReference>
<dbReference type="Pfam" id="PF02465">
    <property type="entry name" value="FliD_N"/>
    <property type="match status" value="1"/>
</dbReference>
<dbReference type="Pfam" id="PF07195">
    <property type="entry name" value="FliD_C"/>
    <property type="match status" value="1"/>
</dbReference>
<keyword evidence="8" id="KW-0969">Cilium</keyword>
<dbReference type="GO" id="GO:0005576">
    <property type="term" value="C:extracellular region"/>
    <property type="evidence" value="ECO:0007669"/>
    <property type="project" value="UniProtKB-SubCell"/>
</dbReference>
<keyword evidence="8" id="KW-0966">Cell projection</keyword>
<evidence type="ECO:0000256" key="3">
    <source>
        <dbReference type="ARBA" id="ARBA00023054"/>
    </source>
</evidence>
<comment type="subcellular location">
    <subcellularLocation>
        <location evidence="5">Secreted</location>
    </subcellularLocation>
    <subcellularLocation>
        <location evidence="5">Bacterial flagellum</location>
    </subcellularLocation>
</comment>
<organism evidence="8 9">
    <name type="scientific">Bacillus mesophilus</name>
    <dbReference type="NCBI Taxonomy" id="1808955"/>
    <lineage>
        <taxon>Bacteria</taxon>
        <taxon>Bacillati</taxon>
        <taxon>Bacillota</taxon>
        <taxon>Bacilli</taxon>
        <taxon>Bacillales</taxon>
        <taxon>Bacillaceae</taxon>
        <taxon>Bacillus</taxon>
    </lineage>
</organism>
<reference evidence="8 9" key="1">
    <citation type="submission" date="2020-02" db="EMBL/GenBank/DDBJ databases">
        <title>Bacillus aquiflavi sp. nov., isolated from yellow water of strong flavor Chinese baijiu in Yibin region of China.</title>
        <authorList>
            <person name="Xie J."/>
        </authorList>
    </citation>
    <scope>NUCLEOTIDE SEQUENCE [LARGE SCALE GENOMIC DNA]</scope>
    <source>
        <strain evidence="8 9">SA4</strain>
    </source>
</reference>
<evidence type="ECO:0000259" key="7">
    <source>
        <dbReference type="Pfam" id="PF07195"/>
    </source>
</evidence>
<dbReference type="Proteomes" id="UP000481043">
    <property type="component" value="Unassembled WGS sequence"/>
</dbReference>
<evidence type="ECO:0000256" key="4">
    <source>
        <dbReference type="ARBA" id="ARBA00023143"/>
    </source>
</evidence>
<feature type="domain" description="Flagellar hook-associated protein 2 C-terminal" evidence="7">
    <location>
        <begin position="415"/>
        <end position="678"/>
    </location>
</feature>
<dbReference type="AlphaFoldDB" id="A0A6M0Q7D3"/>
<evidence type="ECO:0000259" key="6">
    <source>
        <dbReference type="Pfam" id="PF02465"/>
    </source>
</evidence>
<dbReference type="GO" id="GO:0007155">
    <property type="term" value="P:cell adhesion"/>
    <property type="evidence" value="ECO:0007669"/>
    <property type="project" value="InterPro"/>
</dbReference>
<dbReference type="InterPro" id="IPR010809">
    <property type="entry name" value="FliD_C"/>
</dbReference>
<feature type="domain" description="Flagellar hook-associated protein 2 N-terminal" evidence="6">
    <location>
        <begin position="8"/>
        <end position="104"/>
    </location>
</feature>
<dbReference type="PANTHER" id="PTHR30288:SF0">
    <property type="entry name" value="FLAGELLAR HOOK-ASSOCIATED PROTEIN 2"/>
    <property type="match status" value="1"/>
</dbReference>
<dbReference type="InterPro" id="IPR003481">
    <property type="entry name" value="FliD_N"/>
</dbReference>
<sequence length="692" mass="76991">MRISGLASGMDTESIVRDLMKAERIPLNKLKQQKQRLEWQRDGYREMNSLLLSLRNETFNMKLSSKYRVRSVNSTDDNKVTASATSLATESSYSITEIRRLASAATKVNNGSISSSSTNKIDTNKDLYSEQSKLVNSTFNWKAGSVESKTMVAEADRTEFNLELNTTAGTKVVDINNTIVKVDGKSYKVVGTTPANSDEVWVKEDGTLSFKDPIRKGSSVKVDFATNQKIDTYSMTSAFKEIQLSKSSIFEGSPLQIKVGVDSYSTSGTNIIDSANNIVGSIDYKSGKLTFTNEITIPTGQTSLDVSVTYAQNYFSFDMSTFTSKGQINENFLIQGSESLTSTLGKINNSNLGLTAFYDSFSDQVTFTRNETGNYRGADGTTNATLNDPLNHEILTSAGFIDDVLRFSGATETGGDNANFTINGLQTERTTNIFEMSGVTFTLKNKLAMTEPPVSISIKNDTNGVFDNIKSFVDKYNEIITKIQEKTSETFYREYLPLTDEQRESLSDKQQEQWEEKAKSGLLRRDSLLSGVLSQMRTDFYLPVTNSEVDSNFNQLATIGLTTSPNYLEGGKLYLDEAKLKKAIEENPSSVEKLFTSSGSTNGELGIVNRLYNSTKNFMDKITERAGSSLSTNSKFTIGKNLLNIDSRINRFEDKLTRTEDRYWRQFTAMEKAIQRSNEQSMFLMNAFNGGM</sequence>
<accession>A0A6M0Q7D3</accession>
<keyword evidence="9" id="KW-1185">Reference proteome</keyword>
<comment type="function">
    <text evidence="5">Required for morphogenesis and for the elongation of the flagellar filament by facilitating polymerization of the flagellin monomers at the tip of growing filament. Forms a capping structure, which prevents flagellin subunits (transported through the central channel of the flagellum) from leaking out without polymerization at the distal end.</text>
</comment>
<dbReference type="PANTHER" id="PTHR30288">
    <property type="entry name" value="FLAGELLAR CAP/ASSEMBLY PROTEIN FLID"/>
    <property type="match status" value="1"/>
</dbReference>
<proteinExistence type="inferred from homology"/>
<name>A0A6M0Q7D3_9BACI</name>
<dbReference type="RefSeq" id="WP_163179707.1">
    <property type="nucleotide sequence ID" value="NZ_JAAIWM010000003.1"/>
</dbReference>
<protein>
    <recommendedName>
        <fullName evidence="5">Flagellar hook-associated protein 2</fullName>
        <shortName evidence="5">HAP2</shortName>
    </recommendedName>
    <alternativeName>
        <fullName evidence="5">Flagellar cap protein</fullName>
    </alternativeName>
</protein>
<keyword evidence="4 5" id="KW-0975">Bacterial flagellum</keyword>
<keyword evidence="8" id="KW-0282">Flagellum</keyword>
<gene>
    <name evidence="8" type="primary">fliD</name>
    <name evidence="8" type="ORF">G4D63_11000</name>
</gene>
<comment type="subunit">
    <text evidence="2 5">Homopentamer.</text>
</comment>
<dbReference type="GO" id="GO:0009424">
    <property type="term" value="C:bacterial-type flagellum hook"/>
    <property type="evidence" value="ECO:0007669"/>
    <property type="project" value="UniProtKB-UniRule"/>
</dbReference>
<comment type="similarity">
    <text evidence="1 5">Belongs to the FliD family.</text>
</comment>
<dbReference type="EMBL" id="JAAIWM010000003">
    <property type="protein sequence ID" value="NEY72252.1"/>
    <property type="molecule type" value="Genomic_DNA"/>
</dbReference>
<evidence type="ECO:0000256" key="1">
    <source>
        <dbReference type="ARBA" id="ARBA00009764"/>
    </source>
</evidence>
<dbReference type="GO" id="GO:0009421">
    <property type="term" value="C:bacterial-type flagellum filament cap"/>
    <property type="evidence" value="ECO:0007669"/>
    <property type="project" value="InterPro"/>
</dbReference>
<keyword evidence="5" id="KW-0964">Secreted</keyword>
<evidence type="ECO:0000256" key="5">
    <source>
        <dbReference type="RuleBase" id="RU362066"/>
    </source>
</evidence>
<evidence type="ECO:0000313" key="8">
    <source>
        <dbReference type="EMBL" id="NEY72252.1"/>
    </source>
</evidence>
<evidence type="ECO:0000256" key="2">
    <source>
        <dbReference type="ARBA" id="ARBA00011255"/>
    </source>
</evidence>
<keyword evidence="3" id="KW-0175">Coiled coil</keyword>